<keyword evidence="9" id="KW-0805">Transcription regulation</keyword>
<organism evidence="21 22">
    <name type="scientific">Hymenochirus boettgeri</name>
    <name type="common">Congo dwarf clawed frog</name>
    <dbReference type="NCBI Taxonomy" id="247094"/>
    <lineage>
        <taxon>Eukaryota</taxon>
        <taxon>Metazoa</taxon>
        <taxon>Chordata</taxon>
        <taxon>Craniata</taxon>
        <taxon>Vertebrata</taxon>
        <taxon>Euteleostomi</taxon>
        <taxon>Amphibia</taxon>
        <taxon>Batrachia</taxon>
        <taxon>Anura</taxon>
        <taxon>Pipoidea</taxon>
        <taxon>Pipidae</taxon>
        <taxon>Pipinae</taxon>
        <taxon>Hymenochirus</taxon>
    </lineage>
</organism>
<dbReference type="Pfam" id="PF12180">
    <property type="entry name" value="EABR"/>
    <property type="match status" value="1"/>
</dbReference>
<dbReference type="GO" id="GO:0006954">
    <property type="term" value="P:inflammatory response"/>
    <property type="evidence" value="ECO:0007669"/>
    <property type="project" value="UniProtKB-KW"/>
</dbReference>
<evidence type="ECO:0000256" key="13">
    <source>
        <dbReference type="ARBA" id="ARBA00055998"/>
    </source>
</evidence>
<name>A0A8T2KFK9_9PIPI</name>
<feature type="coiled-coil region" evidence="18">
    <location>
        <begin position="365"/>
        <end position="392"/>
    </location>
</feature>
<dbReference type="PANTHER" id="PTHR31882:SF6">
    <property type="entry name" value="TNFAIP3-INTERACTING PROTEIN 2"/>
    <property type="match status" value="1"/>
</dbReference>
<evidence type="ECO:0000256" key="8">
    <source>
        <dbReference type="ARBA" id="ARBA00022843"/>
    </source>
</evidence>
<feature type="region of interest" description="Disordered" evidence="19">
    <location>
        <begin position="415"/>
        <end position="452"/>
    </location>
</feature>
<keyword evidence="8" id="KW-0832">Ubl conjugation</keyword>
<evidence type="ECO:0000256" key="19">
    <source>
        <dbReference type="SAM" id="MobiDB-lite"/>
    </source>
</evidence>
<evidence type="ECO:0000256" key="7">
    <source>
        <dbReference type="ARBA" id="ARBA00022833"/>
    </source>
</evidence>
<keyword evidence="3" id="KW-0597">Phosphoprotein</keyword>
<dbReference type="Gene3D" id="1.20.5.1180">
    <property type="entry name" value="Geminin coiled-coil domain"/>
    <property type="match status" value="1"/>
</dbReference>
<evidence type="ECO:0000256" key="15">
    <source>
        <dbReference type="ARBA" id="ARBA00073020"/>
    </source>
</evidence>
<dbReference type="InterPro" id="IPR022008">
    <property type="entry name" value="EABR"/>
</dbReference>
<proteinExistence type="predicted"/>
<comment type="subcellular location">
    <subcellularLocation>
        <location evidence="1">Cytoplasm</location>
    </subcellularLocation>
</comment>
<accession>A0A8T2KFK9</accession>
<dbReference type="GO" id="GO:0034138">
    <property type="term" value="P:toll-like receptor 3 signaling pathway"/>
    <property type="evidence" value="ECO:0007669"/>
    <property type="project" value="TreeGrafter"/>
</dbReference>
<evidence type="ECO:0000256" key="16">
    <source>
        <dbReference type="ARBA" id="ARBA00079469"/>
    </source>
</evidence>
<feature type="compositionally biased region" description="Basic and acidic residues" evidence="19">
    <location>
        <begin position="424"/>
        <end position="452"/>
    </location>
</feature>
<dbReference type="Proteomes" id="UP000812440">
    <property type="component" value="Chromosome 1"/>
</dbReference>
<evidence type="ECO:0000256" key="17">
    <source>
        <dbReference type="PROSITE-ProRule" id="PRU01142"/>
    </source>
</evidence>
<keyword evidence="5" id="KW-0479">Metal-binding</keyword>
<dbReference type="Gene3D" id="1.20.5.990">
    <property type="entry name" value="Nemo cc2-lz domain - 1d5 darpin complex"/>
    <property type="match status" value="1"/>
</dbReference>
<evidence type="ECO:0000256" key="9">
    <source>
        <dbReference type="ARBA" id="ARBA00023015"/>
    </source>
</evidence>
<keyword evidence="6 17" id="KW-0863">Zinc-finger</keyword>
<dbReference type="PANTHER" id="PTHR31882">
    <property type="entry name" value="TNFAIP3-INTERACTING PROTEIN COILED COIL FAMILY MEMBER"/>
    <property type="match status" value="1"/>
</dbReference>
<dbReference type="EMBL" id="JAACNH010000001">
    <property type="protein sequence ID" value="KAG8453411.1"/>
    <property type="molecule type" value="Genomic_DNA"/>
</dbReference>
<sequence length="480" mass="55521">MSSSLSDGSTDPLVARFKVLEETVEKLHRENKTLKHKLQSYNTLNTFYQEAKQQLRNLNLQLADKDGVIRNLKANRAVMGAGELPQVAGVSSQSLVESLVEQLTTMKSKLKETERACEEKVDTLNQEIQRLHQELEEKDKRVQQYSSWPQHEKEMEICRLQKTLAEKEKMQATSEVLCRSLSDESNQLRRKLAATAEMCQHLVKCLEEAQKNINRTAEDPELLQKPSKIPNLDCSSDSSLNKLQEENRLLKQKVVHVEDLNAKWQKYDASREEYVKGVHKQLKELKACSEPAIKMPHSSSHAERMQKEIIRLNKLLEEKMAEQTKLKQEAEGFASARIADSERIQMLEQQLLVYKDDFISERSDRERAQCKIQELLEEVSSLQRQIRRMDDQEAGGRFQILIGNKNKTYIKRNVTEGLRGSSSEPKEGRKQVMKTERVEGHRDPSPERRGQDELQCPHCLQIFRDRLGDNFLEHISECCQ</sequence>
<evidence type="ECO:0000256" key="3">
    <source>
        <dbReference type="ARBA" id="ARBA00022553"/>
    </source>
</evidence>
<dbReference type="InterPro" id="IPR034735">
    <property type="entry name" value="NEMO_ZF"/>
</dbReference>
<evidence type="ECO:0000256" key="12">
    <source>
        <dbReference type="ARBA" id="ARBA00023198"/>
    </source>
</evidence>
<keyword evidence="7" id="KW-0862">Zinc</keyword>
<evidence type="ECO:0000256" key="11">
    <source>
        <dbReference type="ARBA" id="ARBA00023163"/>
    </source>
</evidence>
<evidence type="ECO:0000313" key="21">
    <source>
        <dbReference type="EMBL" id="KAG8453411.1"/>
    </source>
</evidence>
<feature type="coiled-coil region" evidence="18">
    <location>
        <begin position="17"/>
        <end position="141"/>
    </location>
</feature>
<feature type="coiled-coil region" evidence="18">
    <location>
        <begin position="302"/>
        <end position="329"/>
    </location>
</feature>
<evidence type="ECO:0000256" key="18">
    <source>
        <dbReference type="SAM" id="Coils"/>
    </source>
</evidence>
<evidence type="ECO:0000256" key="4">
    <source>
        <dbReference type="ARBA" id="ARBA00022703"/>
    </source>
</evidence>
<evidence type="ECO:0000256" key="5">
    <source>
        <dbReference type="ARBA" id="ARBA00022723"/>
    </source>
</evidence>
<keyword evidence="2" id="KW-0963">Cytoplasm</keyword>
<comment type="function">
    <text evidence="13">Inhibits NF-kappa-B activation by blocking the interaction of RIPK1 with its downstream effector NEMO/IKBKG. Forms a ternary complex with NFKB1 and MAP3K8 but appears to function upstream of MAP3K8 in the TLR4 signaling pathway that regulates MAP3K8 activation. Involved in activation of the MEK/ERK signaling pathway during innate immune response; this function seems to be stimulus- and cell type specific. Required for stability of MAP3K8. Involved in regulation of apoptosis in endothelial cells; promotes TEK agonist-stimulated endothelial survival. May act as transcriptional coactivator when translocated to the nucleus. Enhances CHUK-mediated NF-kappa-B activation involving NF-kappa-B p50-p65 and p50-c-Rel complexes.</text>
</comment>
<evidence type="ECO:0000313" key="22">
    <source>
        <dbReference type="Proteomes" id="UP000812440"/>
    </source>
</evidence>
<evidence type="ECO:0000256" key="1">
    <source>
        <dbReference type="ARBA" id="ARBA00004496"/>
    </source>
</evidence>
<dbReference type="OrthoDB" id="6066489at2759"/>
<feature type="domain" description="CCHC NOA-type" evidence="20">
    <location>
        <begin position="448"/>
        <end position="480"/>
    </location>
</feature>
<keyword evidence="11" id="KW-0804">Transcription</keyword>
<comment type="caution">
    <text evidence="21">The sequence shown here is derived from an EMBL/GenBank/DDBJ whole genome shotgun (WGS) entry which is preliminary data.</text>
</comment>
<dbReference type="FunFam" id="1.20.5.990:FF:000005">
    <property type="entry name" value="TNFAIP3 interacting protein 2"/>
    <property type="match status" value="1"/>
</dbReference>
<dbReference type="GO" id="GO:0006357">
    <property type="term" value="P:regulation of transcription by RNA polymerase II"/>
    <property type="evidence" value="ECO:0007669"/>
    <property type="project" value="TreeGrafter"/>
</dbReference>
<gene>
    <name evidence="21" type="ORF">GDO86_000151</name>
</gene>
<dbReference type="GO" id="GO:0008270">
    <property type="term" value="F:zinc ion binding"/>
    <property type="evidence" value="ECO:0007669"/>
    <property type="project" value="UniProtKB-KW"/>
</dbReference>
<evidence type="ECO:0000256" key="6">
    <source>
        <dbReference type="ARBA" id="ARBA00022771"/>
    </source>
</evidence>
<dbReference type="GO" id="GO:0034134">
    <property type="term" value="P:toll-like receptor 2 signaling pathway"/>
    <property type="evidence" value="ECO:0007669"/>
    <property type="project" value="TreeGrafter"/>
</dbReference>
<dbReference type="GO" id="GO:0006915">
    <property type="term" value="P:apoptotic process"/>
    <property type="evidence" value="ECO:0007669"/>
    <property type="project" value="UniProtKB-KW"/>
</dbReference>
<keyword evidence="22" id="KW-1185">Reference proteome</keyword>
<evidence type="ECO:0000256" key="2">
    <source>
        <dbReference type="ARBA" id="ARBA00022490"/>
    </source>
</evidence>
<dbReference type="GO" id="GO:0071222">
    <property type="term" value="P:cellular response to lipopolysaccharide"/>
    <property type="evidence" value="ECO:0007669"/>
    <property type="project" value="TreeGrafter"/>
</dbReference>
<dbReference type="GO" id="GO:0070530">
    <property type="term" value="F:K63-linked polyubiquitin modification-dependent protein binding"/>
    <property type="evidence" value="ECO:0007669"/>
    <property type="project" value="InterPro"/>
</dbReference>
<dbReference type="AlphaFoldDB" id="A0A8T2KFK9"/>
<dbReference type="GO" id="GO:0005737">
    <property type="term" value="C:cytoplasm"/>
    <property type="evidence" value="ECO:0007669"/>
    <property type="project" value="UniProtKB-SubCell"/>
</dbReference>
<reference evidence="21" key="1">
    <citation type="thesis" date="2020" institute="ProQuest LLC" country="789 East Eisenhower Parkway, Ann Arbor, MI, USA">
        <title>Comparative Genomics and Chromosome Evolution.</title>
        <authorList>
            <person name="Mudd A.B."/>
        </authorList>
    </citation>
    <scope>NUCLEOTIDE SEQUENCE</scope>
    <source>
        <strain evidence="21">Female2</strain>
        <tissue evidence="21">Blood</tissue>
    </source>
</reference>
<evidence type="ECO:0000259" key="20">
    <source>
        <dbReference type="PROSITE" id="PS51801"/>
    </source>
</evidence>
<protein>
    <recommendedName>
        <fullName evidence="15">TNFAIP3-interacting protein 2</fullName>
    </recommendedName>
    <alternativeName>
        <fullName evidence="16">A20-binding inhibitor of NF-kappa-B activation 2</fullName>
    </alternativeName>
</protein>
<dbReference type="GO" id="GO:0043123">
    <property type="term" value="P:positive regulation of canonical NF-kappaB signal transduction"/>
    <property type="evidence" value="ECO:0007669"/>
    <property type="project" value="TreeGrafter"/>
</dbReference>
<keyword evidence="10 18" id="KW-0175">Coiled coil</keyword>
<comment type="subunit">
    <text evidence="14">Interacts with STK11/LKB1, TNFAIP3, IKBKG, NFKB1, MAP3K8, TEK, RIPK1, CHUK, IKBKB and SMARCD1. Interacts with polyubiquitin.</text>
</comment>
<evidence type="ECO:0000256" key="10">
    <source>
        <dbReference type="ARBA" id="ARBA00023054"/>
    </source>
</evidence>
<dbReference type="PROSITE" id="PS51801">
    <property type="entry name" value="ZF_CCHC_NOA"/>
    <property type="match status" value="1"/>
</dbReference>
<keyword evidence="12" id="KW-0395">Inflammatory response</keyword>
<evidence type="ECO:0000256" key="14">
    <source>
        <dbReference type="ARBA" id="ARBA00063508"/>
    </source>
</evidence>
<keyword evidence="4" id="KW-0053">Apoptosis</keyword>